<dbReference type="PANTHER" id="PTHR13405:SF11">
    <property type="entry name" value="NUCLEAR PORE COMPLEX PROTEIN NUP133"/>
    <property type="match status" value="1"/>
</dbReference>
<dbReference type="FunFam" id="2.130.10.10:FF:000238">
    <property type="entry name" value="Nuclear pore complex protein Nup133"/>
    <property type="match status" value="1"/>
</dbReference>
<evidence type="ECO:0000256" key="2">
    <source>
        <dbReference type="ARBA" id="ARBA00004629"/>
    </source>
</evidence>
<evidence type="ECO:0000256" key="1">
    <source>
        <dbReference type="ARBA" id="ARBA00004567"/>
    </source>
</evidence>
<dbReference type="FunFam" id="1.20.58.1380:FF:000001">
    <property type="entry name" value="Nuclear pore complex protein Nup133"/>
    <property type="match status" value="1"/>
</dbReference>
<dbReference type="InterPro" id="IPR015943">
    <property type="entry name" value="WD40/YVTN_repeat-like_dom_sf"/>
</dbReference>
<reference evidence="20" key="1">
    <citation type="submission" date="2025-08" db="UniProtKB">
        <authorList>
            <consortium name="Ensembl"/>
        </authorList>
    </citation>
    <scope>IDENTIFICATION</scope>
</reference>
<dbReference type="GO" id="GO:0051028">
    <property type="term" value="P:mRNA transport"/>
    <property type="evidence" value="ECO:0007669"/>
    <property type="project" value="UniProtKB-KW"/>
</dbReference>
<comment type="subunit">
    <text evidence="14">Forms part of the Nup160 subcomplex in the nuclear pore which is composed of NUP160, NUP133, NUP107 and Nup96. This complex plays a role in RNA export and in tethering Nup98 and NUP153 to the nucleus.</text>
</comment>
<keyword evidence="8" id="KW-0653">Protein transport</keyword>
<proteinExistence type="inferred from homology"/>
<dbReference type="InterPro" id="IPR007187">
    <property type="entry name" value="Nucleoporin_Nup133/Nup155_C"/>
</dbReference>
<evidence type="ECO:0000256" key="14">
    <source>
        <dbReference type="ARBA" id="ARBA00061981"/>
    </source>
</evidence>
<evidence type="ECO:0000256" key="10">
    <source>
        <dbReference type="ARBA" id="ARBA00023132"/>
    </source>
</evidence>
<dbReference type="Ensembl" id="ENSSSCT00050082952.1">
    <property type="protein sequence ID" value="ENSSSCP00050035607.1"/>
    <property type="gene ID" value="ENSSSCG00050060846.1"/>
</dbReference>
<keyword evidence="5" id="KW-0158">Chromosome</keyword>
<feature type="domain" description="Nucleoporin Nup133/Nup155-like C-terminal" evidence="19">
    <location>
        <begin position="633"/>
        <end position="888"/>
    </location>
</feature>
<feature type="region of interest" description="Disordered" evidence="18">
    <location>
        <begin position="1"/>
        <end position="35"/>
    </location>
</feature>
<dbReference type="Gene3D" id="2.130.10.10">
    <property type="entry name" value="YVTN repeat-like/Quinoprotein amine dehydrogenase"/>
    <property type="match status" value="1"/>
</dbReference>
<dbReference type="GO" id="GO:0015031">
    <property type="term" value="P:protein transport"/>
    <property type="evidence" value="ECO:0007669"/>
    <property type="project" value="UniProtKB-KW"/>
</dbReference>
<name>A0A8D1TL64_PIG</name>
<evidence type="ECO:0000256" key="15">
    <source>
        <dbReference type="ARBA" id="ARBA00068592"/>
    </source>
</evidence>
<sequence length="1017" mass="113764">MFPAVSSPRTPGPGARRGPLGGVGPGSTPRATSRKGLALGSAVSSPVLFSPVGRRSSVSSRGTPTRIFPHHSITESVNYDVKTFGSSLPVKIMEALTLAEVDDHLTVHIDEGGWACLVCREKLIIWKIALSPISKLSVCKELQLPPSDFHWSADLVALSYSAASGESHSTQAVAVMVATREGSIRYWPSLASEDTYTETTVDSGGDKTYSFLTAVQGGSFILSSSGGQQIRLIPESLGKIHQHILPQGQGVLSGIGRKVSSLLGILSPSSDLLLSSVLWDRERSSFYSLTSSNISKWELDDSSEKQVHSWDINRVLKENIIDAIWGSESNYEAIKEGVNIRYLDLRQNCDGLLILAAAWHLADNPCLVYYSLIAVEDNGYQMSDAVTVEVTQYNPPFQSVVFETSTKNETIAHEDKTKLLKAAFLQYLTHTTAQVGFVSASCYCVSTEAPGFSNTSLIILHQLEDKMKAHSFLMDFIHQVGLFGRLGTSPVRGLPMATRLLLCEHAEKLSAAIVLKNHHSRLSDLVNTAILIALNKRDREIPPNLTPADVFFREVSQVDTICECLLEHEEQVLKDTSLESVEWAEVVINVNSILKDMLQAASHYRQNRSSLYRREPLEKEPEYIPWTATSGPAGIRTAIVRQHGIILKVVYPQADSSLRNMVTEQLVALIDCFLDGYVAQLKSVDKSSDQERYDSLEMEYLQKRSDLLSPLLTLGQYPWAASLAEKYCDFDILVQMCEQTDNQTRLQRYMTQFADQNFSDFLFRWYLEKGKRGKLLSQPVSQHGQLASFLQAHEHLSWLHEINSHELEKAHATLLGLANMETRYFAKKKTLLGLSKLAALASDFSEDILQEKIEEMAEQERFLLHQETLPEQLLAEKQLSLSAMPVLTASQLIDLYICEENRRANDYDFKKALDLLEYIDEEEDVNINDLKLEILCKALQRDNWSSSDGKDDPIEVSKDSIFVKILQKLLKDGIQLSEYLPEVKDLLQADQLGSLKSNPYFEFVLKANYEYYVQGQM</sequence>
<dbReference type="Pfam" id="PF03177">
    <property type="entry name" value="Nucleoporin_C"/>
    <property type="match status" value="1"/>
</dbReference>
<evidence type="ECO:0000256" key="18">
    <source>
        <dbReference type="SAM" id="MobiDB-lite"/>
    </source>
</evidence>
<dbReference type="AlphaFoldDB" id="A0A8D1TL64"/>
<dbReference type="Gene3D" id="1.25.40.700">
    <property type="match status" value="1"/>
</dbReference>
<evidence type="ECO:0000313" key="20">
    <source>
        <dbReference type="Ensembl" id="ENSSSCP00050035607.1"/>
    </source>
</evidence>
<keyword evidence="9" id="KW-0811">Translocation</keyword>
<accession>A0A8D1TL64</accession>
<evidence type="ECO:0000256" key="17">
    <source>
        <dbReference type="ARBA" id="ARBA00082497"/>
    </source>
</evidence>
<feature type="compositionally biased region" description="Low complexity" evidence="18">
    <location>
        <begin position="1"/>
        <end position="18"/>
    </location>
</feature>
<evidence type="ECO:0000256" key="5">
    <source>
        <dbReference type="ARBA" id="ARBA00022454"/>
    </source>
</evidence>
<dbReference type="Proteomes" id="UP000694571">
    <property type="component" value="Unplaced"/>
</dbReference>
<keyword evidence="12" id="KW-0137">Centromere</keyword>
<comment type="similarity">
    <text evidence="3">Belongs to the nucleoporin Nup133 family.</text>
</comment>
<dbReference type="InterPro" id="IPR037624">
    <property type="entry name" value="Nup133-like"/>
</dbReference>
<dbReference type="Gene3D" id="1.20.58.1380">
    <property type="match status" value="1"/>
</dbReference>
<evidence type="ECO:0000256" key="3">
    <source>
        <dbReference type="ARBA" id="ARBA00005569"/>
    </source>
</evidence>
<evidence type="ECO:0000256" key="8">
    <source>
        <dbReference type="ARBA" id="ARBA00022927"/>
    </source>
</evidence>
<evidence type="ECO:0000259" key="19">
    <source>
        <dbReference type="Pfam" id="PF03177"/>
    </source>
</evidence>
<dbReference type="GO" id="GO:0048731">
    <property type="term" value="P:system development"/>
    <property type="evidence" value="ECO:0007669"/>
    <property type="project" value="UniProtKB-ARBA"/>
</dbReference>
<protein>
    <recommendedName>
        <fullName evidence="15">Nuclear pore complex protein Nup133</fullName>
    </recommendedName>
    <alternativeName>
        <fullName evidence="17">133 kDa nucleoporin</fullName>
    </alternativeName>
    <alternativeName>
        <fullName evidence="16">Nucleoporin Nup133</fullName>
    </alternativeName>
</protein>
<evidence type="ECO:0000256" key="9">
    <source>
        <dbReference type="ARBA" id="ARBA00023010"/>
    </source>
</evidence>
<dbReference type="GO" id="GO:0005643">
    <property type="term" value="C:nuclear pore"/>
    <property type="evidence" value="ECO:0007669"/>
    <property type="project" value="UniProtKB-SubCell"/>
</dbReference>
<dbReference type="PANTHER" id="PTHR13405">
    <property type="entry name" value="NUCLEAR PORE COMPLEX PROTEIN NUP133"/>
    <property type="match status" value="1"/>
</dbReference>
<evidence type="ECO:0000256" key="13">
    <source>
        <dbReference type="ARBA" id="ARBA00055775"/>
    </source>
</evidence>
<evidence type="ECO:0000313" key="21">
    <source>
        <dbReference type="Proteomes" id="UP000694571"/>
    </source>
</evidence>
<evidence type="ECO:0000256" key="16">
    <source>
        <dbReference type="ARBA" id="ARBA00078222"/>
    </source>
</evidence>
<organism evidence="20 21">
    <name type="scientific">Sus scrofa</name>
    <name type="common">Pig</name>
    <dbReference type="NCBI Taxonomy" id="9823"/>
    <lineage>
        <taxon>Eukaryota</taxon>
        <taxon>Metazoa</taxon>
        <taxon>Chordata</taxon>
        <taxon>Craniata</taxon>
        <taxon>Vertebrata</taxon>
        <taxon>Euteleostomi</taxon>
        <taxon>Mammalia</taxon>
        <taxon>Eutheria</taxon>
        <taxon>Laurasiatheria</taxon>
        <taxon>Artiodactyla</taxon>
        <taxon>Suina</taxon>
        <taxon>Suidae</taxon>
        <taxon>Sus</taxon>
    </lineage>
</organism>
<keyword evidence="10" id="KW-0906">Nuclear pore complex</keyword>
<evidence type="ECO:0000256" key="4">
    <source>
        <dbReference type="ARBA" id="ARBA00022448"/>
    </source>
</evidence>
<dbReference type="SUPFAM" id="SSF117289">
    <property type="entry name" value="Nucleoporin domain"/>
    <property type="match status" value="1"/>
</dbReference>
<dbReference type="FunFam" id="1.25.40.700:FF:000001">
    <property type="entry name" value="Nuclear pore complex protein"/>
    <property type="match status" value="1"/>
</dbReference>
<comment type="subcellular location">
    <subcellularLocation>
        <location evidence="2">Chromosome</location>
        <location evidence="2">Centromere</location>
        <location evidence="2">Kinetochore</location>
    </subcellularLocation>
    <subcellularLocation>
        <location evidence="1">Nucleus</location>
        <location evidence="1">Nuclear pore complex</location>
    </subcellularLocation>
</comment>
<keyword evidence="11" id="KW-0539">Nucleus</keyword>
<evidence type="ECO:0000256" key="7">
    <source>
        <dbReference type="ARBA" id="ARBA00022838"/>
    </source>
</evidence>
<keyword evidence="6" id="KW-0509">mRNA transport</keyword>
<keyword evidence="4" id="KW-0813">Transport</keyword>
<keyword evidence="7" id="KW-0995">Kinetochore</keyword>
<dbReference type="GO" id="GO:0000776">
    <property type="term" value="C:kinetochore"/>
    <property type="evidence" value="ECO:0007669"/>
    <property type="project" value="UniProtKB-KW"/>
</dbReference>
<dbReference type="GO" id="GO:0048513">
    <property type="term" value="P:animal organ development"/>
    <property type="evidence" value="ECO:0007669"/>
    <property type="project" value="UniProtKB-ARBA"/>
</dbReference>
<evidence type="ECO:0000256" key="11">
    <source>
        <dbReference type="ARBA" id="ARBA00023242"/>
    </source>
</evidence>
<evidence type="ECO:0000256" key="6">
    <source>
        <dbReference type="ARBA" id="ARBA00022816"/>
    </source>
</evidence>
<comment type="function">
    <text evidence="13">Involved in poly(A)+ RNA transport. Involved in nephrogenesis.</text>
</comment>
<evidence type="ECO:0000256" key="12">
    <source>
        <dbReference type="ARBA" id="ARBA00023328"/>
    </source>
</evidence>
<dbReference type="GO" id="GO:0017056">
    <property type="term" value="F:structural constituent of nuclear pore"/>
    <property type="evidence" value="ECO:0007669"/>
    <property type="project" value="InterPro"/>
</dbReference>